<name>A9JQI8_THETE</name>
<keyword evidence="7" id="KW-0460">Magnesium</keyword>
<evidence type="ECO:0000256" key="8">
    <source>
        <dbReference type="ARBA" id="ARBA00023299"/>
    </source>
</evidence>
<evidence type="ECO:0000256" key="1">
    <source>
        <dbReference type="ARBA" id="ARBA00001946"/>
    </source>
</evidence>
<keyword evidence="4" id="KW-0028">Amino-acid biosynthesis</keyword>
<accession>A9JQI8</accession>
<evidence type="ECO:0000256" key="3">
    <source>
        <dbReference type="ARBA" id="ARBA00012640"/>
    </source>
</evidence>
<dbReference type="GO" id="GO:0006564">
    <property type="term" value="P:L-serine biosynthetic process"/>
    <property type="evidence" value="ECO:0007669"/>
    <property type="project" value="UniProtKB-KW"/>
</dbReference>
<evidence type="ECO:0000256" key="5">
    <source>
        <dbReference type="ARBA" id="ARBA00022723"/>
    </source>
</evidence>
<sequence length="205" mass="23003">MKAVVFDVDGVLTPFRSAWKRLHDILGVDANLNRLLFERGYIDYVQWAVADVALWRNVPRYIVEAAFKPREGFDFMCSKLKEAGVLMIALSAGVSYTRRLSFCFDEFLVNDVIYNGESVSDINVFVTNSNKAQLASEILSKHGVPLDETVAVGDSETDIPLLEEAGFSIAFNPTSRRVEEAADVVIRSNKLYLLTKYLLAILKSR</sequence>
<comment type="pathway">
    <text evidence="2">Amino-acid biosynthesis; L-serine biosynthesis; L-serine from 3-phospho-D-glycerate: step 3/3.</text>
</comment>
<dbReference type="Gene3D" id="3.40.50.1000">
    <property type="entry name" value="HAD superfamily/HAD-like"/>
    <property type="match status" value="1"/>
</dbReference>
<gene>
    <name evidence="9" type="primary">serB</name>
</gene>
<evidence type="ECO:0000256" key="7">
    <source>
        <dbReference type="ARBA" id="ARBA00022842"/>
    </source>
</evidence>
<dbReference type="AlphaFoldDB" id="A9JQI8"/>
<dbReference type="EC" id="3.1.3.3" evidence="3"/>
<evidence type="ECO:0000313" key="9">
    <source>
        <dbReference type="EMBL" id="CAP46809.1"/>
    </source>
</evidence>
<keyword evidence="5" id="KW-0479">Metal-binding</keyword>
<dbReference type="InterPro" id="IPR050582">
    <property type="entry name" value="HAD-like_SerB"/>
</dbReference>
<reference evidence="9" key="1">
    <citation type="submission" date="2007-11" db="EMBL/GenBank/DDBJ databases">
        <title>Regulation of the central carbohydrate metabolism of the hyperthermophilic crenarchaeote Thermoproteus tenax.</title>
        <authorList>
            <person name="Zaparty M."/>
        </authorList>
    </citation>
    <scope>NUCLEOTIDE SEQUENCE</scope>
    <source>
        <strain evidence="9">Kra1</strain>
    </source>
</reference>
<evidence type="ECO:0000256" key="2">
    <source>
        <dbReference type="ARBA" id="ARBA00005135"/>
    </source>
</evidence>
<dbReference type="EMBL" id="AM920409">
    <property type="protein sequence ID" value="CAP46809.1"/>
    <property type="molecule type" value="Genomic_DNA"/>
</dbReference>
<dbReference type="InterPro" id="IPR036412">
    <property type="entry name" value="HAD-like_sf"/>
</dbReference>
<dbReference type="OMA" id="AINPHEG"/>
<dbReference type="Pfam" id="PF08282">
    <property type="entry name" value="Hydrolase_3"/>
    <property type="match status" value="1"/>
</dbReference>
<organism evidence="9">
    <name type="scientific">Thermoproteus tenax</name>
    <dbReference type="NCBI Taxonomy" id="2271"/>
    <lineage>
        <taxon>Archaea</taxon>
        <taxon>Thermoproteota</taxon>
        <taxon>Thermoprotei</taxon>
        <taxon>Thermoproteales</taxon>
        <taxon>Thermoproteaceae</taxon>
        <taxon>Thermoproteus</taxon>
    </lineage>
</organism>
<evidence type="ECO:0000256" key="6">
    <source>
        <dbReference type="ARBA" id="ARBA00022801"/>
    </source>
</evidence>
<dbReference type="RefSeq" id="WP_014126597.1">
    <property type="nucleotide sequence ID" value="NC_016070.1"/>
</dbReference>
<dbReference type="PANTHER" id="PTHR43344">
    <property type="entry name" value="PHOSPHOSERINE PHOSPHATASE"/>
    <property type="match status" value="1"/>
</dbReference>
<protein>
    <recommendedName>
        <fullName evidence="3">phosphoserine phosphatase</fullName>
        <ecNumber evidence="3">3.1.3.3</ecNumber>
    </recommendedName>
</protein>
<dbReference type="InterPro" id="IPR023214">
    <property type="entry name" value="HAD_sf"/>
</dbReference>
<dbReference type="GO" id="GO:0005737">
    <property type="term" value="C:cytoplasm"/>
    <property type="evidence" value="ECO:0007669"/>
    <property type="project" value="TreeGrafter"/>
</dbReference>
<keyword evidence="8" id="KW-0718">Serine biosynthesis</keyword>
<dbReference type="GO" id="GO:0000287">
    <property type="term" value="F:magnesium ion binding"/>
    <property type="evidence" value="ECO:0007669"/>
    <property type="project" value="TreeGrafter"/>
</dbReference>
<keyword evidence="6 9" id="KW-0378">Hydrolase</keyword>
<dbReference type="GO" id="GO:0036424">
    <property type="term" value="F:L-phosphoserine phosphatase activity"/>
    <property type="evidence" value="ECO:0007669"/>
    <property type="project" value="TreeGrafter"/>
</dbReference>
<evidence type="ECO:0000256" key="4">
    <source>
        <dbReference type="ARBA" id="ARBA00022605"/>
    </source>
</evidence>
<comment type="cofactor">
    <cofactor evidence="1">
        <name>Mg(2+)</name>
        <dbReference type="ChEBI" id="CHEBI:18420"/>
    </cofactor>
</comment>
<proteinExistence type="predicted"/>
<dbReference type="PANTHER" id="PTHR43344:SF2">
    <property type="entry name" value="PHOSPHOSERINE PHOSPHATASE"/>
    <property type="match status" value="1"/>
</dbReference>
<dbReference type="SUPFAM" id="SSF56784">
    <property type="entry name" value="HAD-like"/>
    <property type="match status" value="1"/>
</dbReference>